<organism evidence="1 2">
    <name type="scientific">Xylaria bambusicola</name>
    <dbReference type="NCBI Taxonomy" id="326684"/>
    <lineage>
        <taxon>Eukaryota</taxon>
        <taxon>Fungi</taxon>
        <taxon>Dikarya</taxon>
        <taxon>Ascomycota</taxon>
        <taxon>Pezizomycotina</taxon>
        <taxon>Sordariomycetes</taxon>
        <taxon>Xylariomycetidae</taxon>
        <taxon>Xylariales</taxon>
        <taxon>Xylariaceae</taxon>
        <taxon>Xylaria</taxon>
    </lineage>
</organism>
<evidence type="ECO:0000313" key="2">
    <source>
        <dbReference type="Proteomes" id="UP001305414"/>
    </source>
</evidence>
<protein>
    <submittedName>
        <fullName evidence="1">Uncharacterized protein</fullName>
    </submittedName>
</protein>
<sequence length="72" mass="8190">MDRFTHRLAGILVIDLASPRGRNSGGNVTSVSNWRARHCWDAEWSKDLEFETRGKSKDNMIKKTVKVDNGDD</sequence>
<gene>
    <name evidence="1" type="ORF">RRF57_009981</name>
</gene>
<keyword evidence="2" id="KW-1185">Reference proteome</keyword>
<proteinExistence type="predicted"/>
<dbReference type="Proteomes" id="UP001305414">
    <property type="component" value="Unassembled WGS sequence"/>
</dbReference>
<name>A0AAN7Z9A7_9PEZI</name>
<dbReference type="EMBL" id="JAWHQM010000039">
    <property type="protein sequence ID" value="KAK5634267.1"/>
    <property type="molecule type" value="Genomic_DNA"/>
</dbReference>
<evidence type="ECO:0000313" key="1">
    <source>
        <dbReference type="EMBL" id="KAK5634267.1"/>
    </source>
</evidence>
<comment type="caution">
    <text evidence="1">The sequence shown here is derived from an EMBL/GenBank/DDBJ whole genome shotgun (WGS) entry which is preliminary data.</text>
</comment>
<accession>A0AAN7Z9A7</accession>
<dbReference type="AlphaFoldDB" id="A0AAN7Z9A7"/>
<reference evidence="1 2" key="1">
    <citation type="submission" date="2023-10" db="EMBL/GenBank/DDBJ databases">
        <title>Draft genome sequence of Xylaria bambusicola isolate GMP-LS, the root and basal stem rot pathogen of sugarcane in Indonesia.</title>
        <authorList>
            <person name="Selvaraj P."/>
            <person name="Muralishankar V."/>
            <person name="Muruganantham S."/>
            <person name="Sp S."/>
            <person name="Haryani S."/>
            <person name="Lau K.J.X."/>
            <person name="Naqvi N.I."/>
        </authorList>
    </citation>
    <scope>NUCLEOTIDE SEQUENCE [LARGE SCALE GENOMIC DNA]</scope>
    <source>
        <strain evidence="1">GMP-LS</strain>
    </source>
</reference>